<gene>
    <name evidence="2" type="ORF">SAMN05216378_5305</name>
</gene>
<keyword evidence="3" id="KW-1185">Reference proteome</keyword>
<proteinExistence type="predicted"/>
<dbReference type="RefSeq" id="WP_091189473.1">
    <property type="nucleotide sequence ID" value="NZ_FOMT01000006.1"/>
</dbReference>
<name>A0A1I2GME6_9BACL</name>
<evidence type="ECO:0000259" key="1">
    <source>
        <dbReference type="PROSITE" id="PS51186"/>
    </source>
</evidence>
<protein>
    <recommendedName>
        <fullName evidence="1">N-acetyltransferase domain-containing protein</fullName>
    </recommendedName>
</protein>
<accession>A0A1I2GME6</accession>
<dbReference type="CDD" id="cd04301">
    <property type="entry name" value="NAT_SF"/>
    <property type="match status" value="1"/>
</dbReference>
<dbReference type="Proteomes" id="UP000198855">
    <property type="component" value="Unassembled WGS sequence"/>
</dbReference>
<dbReference type="Gene3D" id="3.40.630.80">
    <property type="match status" value="1"/>
</dbReference>
<evidence type="ECO:0000313" key="2">
    <source>
        <dbReference type="EMBL" id="SFF17781.1"/>
    </source>
</evidence>
<dbReference type="AlphaFoldDB" id="A0A1I2GME6"/>
<dbReference type="InterPro" id="IPR040579">
    <property type="entry name" value="Acetyltransf_19"/>
</dbReference>
<dbReference type="InterPro" id="IPR016181">
    <property type="entry name" value="Acyl_CoA_acyltransferase"/>
</dbReference>
<dbReference type="Pfam" id="PF18015">
    <property type="entry name" value="Acetyltransf_19"/>
    <property type="match status" value="1"/>
</dbReference>
<dbReference type="GO" id="GO:0016747">
    <property type="term" value="F:acyltransferase activity, transferring groups other than amino-acyl groups"/>
    <property type="evidence" value="ECO:0007669"/>
    <property type="project" value="InterPro"/>
</dbReference>
<sequence length="260" mass="29759">MVIQECTFDEIQLLVTEYLEGLSSPFDSFLEDHILSSAFYRIQDSSEDIGYYALHNGELLTQFYIRKSSLKHAQSLFLEALERHAVKNLFVPTCDELFLSLAIDQDFKINKQAYFFQDSQVDIAVSKADGEVFRLAEEADLHPIQQVCGDFLSDYEQWLAGGRLFVYYRGENLLGVGIMEQSKMFNGYASIGMFVNESFRKQGNGKAIIIHMRNWCREHGIIPICGCWYYNEASKRTLESAGMVTRTRLLNMEVSSQAKA</sequence>
<dbReference type="OrthoDB" id="7833882at2"/>
<dbReference type="PROSITE" id="PS51186">
    <property type="entry name" value="GNAT"/>
    <property type="match status" value="1"/>
</dbReference>
<dbReference type="EMBL" id="FOMT01000006">
    <property type="protein sequence ID" value="SFF17781.1"/>
    <property type="molecule type" value="Genomic_DNA"/>
</dbReference>
<organism evidence="2 3">
    <name type="scientific">Paenibacillus catalpae</name>
    <dbReference type="NCBI Taxonomy" id="1045775"/>
    <lineage>
        <taxon>Bacteria</taxon>
        <taxon>Bacillati</taxon>
        <taxon>Bacillota</taxon>
        <taxon>Bacilli</taxon>
        <taxon>Bacillales</taxon>
        <taxon>Paenibacillaceae</taxon>
        <taxon>Paenibacillus</taxon>
    </lineage>
</organism>
<reference evidence="3" key="1">
    <citation type="submission" date="2016-10" db="EMBL/GenBank/DDBJ databases">
        <authorList>
            <person name="Varghese N."/>
            <person name="Submissions S."/>
        </authorList>
    </citation>
    <scope>NUCLEOTIDE SEQUENCE [LARGE SCALE GENOMIC DNA]</scope>
    <source>
        <strain evidence="3">CGMCC 1.10784</strain>
    </source>
</reference>
<feature type="domain" description="N-acetyltransferase" evidence="1">
    <location>
        <begin position="131"/>
        <end position="260"/>
    </location>
</feature>
<dbReference type="InterPro" id="IPR000182">
    <property type="entry name" value="GNAT_dom"/>
</dbReference>
<dbReference type="STRING" id="1045775.SAMN05216378_5305"/>
<evidence type="ECO:0000313" key="3">
    <source>
        <dbReference type="Proteomes" id="UP000198855"/>
    </source>
</evidence>
<dbReference type="Gene3D" id="3.40.630.30">
    <property type="match status" value="1"/>
</dbReference>
<dbReference type="SUPFAM" id="SSF55729">
    <property type="entry name" value="Acyl-CoA N-acyltransferases (Nat)"/>
    <property type="match status" value="1"/>
</dbReference>
<dbReference type="Pfam" id="PF00583">
    <property type="entry name" value="Acetyltransf_1"/>
    <property type="match status" value="1"/>
</dbReference>